<feature type="compositionally biased region" description="Basic and acidic residues" evidence="1">
    <location>
        <begin position="929"/>
        <end position="938"/>
    </location>
</feature>
<dbReference type="SUPFAM" id="SSF55486">
    <property type="entry name" value="Metalloproteases ('zincins'), catalytic domain"/>
    <property type="match status" value="1"/>
</dbReference>
<feature type="compositionally biased region" description="Polar residues" evidence="1">
    <location>
        <begin position="428"/>
        <end position="441"/>
    </location>
</feature>
<dbReference type="PANTHER" id="PTHR38478:SF1">
    <property type="entry name" value="ZINC DEPENDENT METALLOPROTEASE DOMAIN LIPOPROTEIN"/>
    <property type="match status" value="1"/>
</dbReference>
<feature type="region of interest" description="Disordered" evidence="1">
    <location>
        <begin position="839"/>
        <end position="892"/>
    </location>
</feature>
<feature type="compositionally biased region" description="Low complexity" evidence="1">
    <location>
        <begin position="1721"/>
        <end position="1730"/>
    </location>
</feature>
<evidence type="ECO:0000256" key="2">
    <source>
        <dbReference type="SAM" id="Phobius"/>
    </source>
</evidence>
<keyword evidence="2" id="KW-0472">Membrane</keyword>
<keyword evidence="2" id="KW-1133">Transmembrane helix</keyword>
<dbReference type="VEuPathDB" id="CryptoDB:Cvel_13806"/>
<feature type="domain" description="EcxA zinc-binding" evidence="3">
    <location>
        <begin position="1211"/>
        <end position="1300"/>
    </location>
</feature>
<dbReference type="Pfam" id="PF17148">
    <property type="entry name" value="DUF5117"/>
    <property type="match status" value="1"/>
</dbReference>
<feature type="domain" description="EcxA zinc-binding" evidence="3">
    <location>
        <begin position="955"/>
        <end position="1048"/>
    </location>
</feature>
<proteinExistence type="predicted"/>
<feature type="region of interest" description="Disordered" evidence="1">
    <location>
        <begin position="1590"/>
        <end position="1639"/>
    </location>
</feature>
<dbReference type="GO" id="GO:0008237">
    <property type="term" value="F:metallopeptidase activity"/>
    <property type="evidence" value="ECO:0007669"/>
    <property type="project" value="InterPro"/>
</dbReference>
<feature type="region of interest" description="Disordered" evidence="1">
    <location>
        <begin position="1"/>
        <end position="25"/>
    </location>
</feature>
<feature type="compositionally biased region" description="Basic and acidic residues" evidence="1">
    <location>
        <begin position="1134"/>
        <end position="1148"/>
    </location>
</feature>
<evidence type="ECO:0000259" key="3">
    <source>
        <dbReference type="Pfam" id="PF16313"/>
    </source>
</evidence>
<gene>
    <name evidence="5" type="ORF">Cvel_13806</name>
</gene>
<evidence type="ECO:0000313" key="5">
    <source>
        <dbReference type="EMBL" id="CEM55748.1"/>
    </source>
</evidence>
<feature type="compositionally biased region" description="Basic residues" evidence="1">
    <location>
        <begin position="1613"/>
        <end position="1626"/>
    </location>
</feature>
<dbReference type="PANTHER" id="PTHR38478">
    <property type="entry name" value="PEPTIDASE M1A AND M12B"/>
    <property type="match status" value="1"/>
</dbReference>
<feature type="region of interest" description="Disordered" evidence="1">
    <location>
        <begin position="1069"/>
        <end position="1224"/>
    </location>
</feature>
<feature type="transmembrane region" description="Helical" evidence="2">
    <location>
        <begin position="87"/>
        <end position="105"/>
    </location>
</feature>
<feature type="domain" description="DUF5117" evidence="4">
    <location>
        <begin position="342"/>
        <end position="399"/>
    </location>
</feature>
<dbReference type="InterPro" id="IPR024079">
    <property type="entry name" value="MetalloPept_cat_dom_sf"/>
</dbReference>
<evidence type="ECO:0000256" key="1">
    <source>
        <dbReference type="SAM" id="MobiDB-lite"/>
    </source>
</evidence>
<dbReference type="Pfam" id="PF16313">
    <property type="entry name" value="DUF4953"/>
    <property type="match status" value="2"/>
</dbReference>
<feature type="region of interest" description="Disordered" evidence="1">
    <location>
        <begin position="413"/>
        <end position="457"/>
    </location>
</feature>
<reference evidence="5" key="1">
    <citation type="submission" date="2014-11" db="EMBL/GenBank/DDBJ databases">
        <authorList>
            <person name="Otto D Thomas"/>
            <person name="Naeem Raeece"/>
        </authorList>
    </citation>
    <scope>NUCLEOTIDE SEQUENCE</scope>
</reference>
<organism evidence="5">
    <name type="scientific">Chromera velia CCMP2878</name>
    <dbReference type="NCBI Taxonomy" id="1169474"/>
    <lineage>
        <taxon>Eukaryota</taxon>
        <taxon>Sar</taxon>
        <taxon>Alveolata</taxon>
        <taxon>Colpodellida</taxon>
        <taxon>Chromeraceae</taxon>
        <taxon>Chromera</taxon>
    </lineage>
</organism>
<feature type="compositionally biased region" description="Basic and acidic residues" evidence="1">
    <location>
        <begin position="1603"/>
        <end position="1612"/>
    </location>
</feature>
<feature type="compositionally biased region" description="Basic and acidic residues" evidence="1">
    <location>
        <begin position="1167"/>
        <end position="1182"/>
    </location>
</feature>
<feature type="compositionally biased region" description="Basic and acidic residues" evidence="1">
    <location>
        <begin position="1112"/>
        <end position="1122"/>
    </location>
</feature>
<protein>
    <submittedName>
        <fullName evidence="5">Uncharacterized protein</fullName>
    </submittedName>
</protein>
<feature type="region of interest" description="Disordered" evidence="1">
    <location>
        <begin position="1699"/>
        <end position="1735"/>
    </location>
</feature>
<feature type="compositionally biased region" description="Basic and acidic residues" evidence="1">
    <location>
        <begin position="1627"/>
        <end position="1639"/>
    </location>
</feature>
<keyword evidence="2" id="KW-0812">Transmembrane</keyword>
<feature type="compositionally biased region" description="Basic and acidic residues" evidence="1">
    <location>
        <begin position="877"/>
        <end position="887"/>
    </location>
</feature>
<name>A0A0G4IF69_9ALVE</name>
<feature type="region of interest" description="Disordered" evidence="1">
    <location>
        <begin position="709"/>
        <end position="740"/>
    </location>
</feature>
<sequence length="1760" mass="191010">MERFEVEDPPPIAASPGSGGGGSSGRGGNWWSRLNVNFLSTAGGNGGNGNGRARDNGSSGSSGGLWLPFNPGCLEGCFGCMKSCCGPCAMCILMGLVAFMCFLLIPMNMVRGEGGWGGIAGLQIRTIQGAIPQPYDTIVKNLKGHKTEFISFWLDPKEQTKLIFEFPLNFLGQTGTAPLWGQPQPPDAPASPQAQEKNVTAGKGGRSWSRPVLVTSIFGKGATTSYPPYFYPSFVPRPVYHMPSDVFEENVFQFSLSDDKKWVDVRTVPFERRSTDSETAKSMEDGHWPGWSMQLPVLPLRAPSPSDRVLVDATVWMTFGFLVAFPIPPLTIIRRVNAAESAAFPQNFALTYESVAIVPSAFRFVPLSLLFTFTLLPETPMVSRVADDRVGFFTTTYRDIGFHENLWSASSPPFVPEATSDTTPPPVSLTNSSSPADASTNSTETKEESKEVPAWVHQTIRGPRPSRYVDRPITIINRRRLGPPPSGIPLANRTEWERLRGNRTAPITYLIDPTVPKRWRGAIKEGALAWNEAFEAAGYSEPVVAVVKEGDADWPSDYHVGDMRYSTISWAPEMFGLAIGPSVVDPRSGEILKSDIVFTSGWIRLWMQRFENLDPYMDLADFLPVPFASSSSYGEGNGGDVCAEAGGGWCGGRGREGFTRSPEGVRSDALRRLDTASLGITLESLPVEEGLRLGDRELIEAFCERSETVRRGQGGSGKRGRKKSRVEEEGEIGTSASQWGMGRESFEEAVKFAFRDREEKDQQNQGGFSGGVLSGALAGLSSLFGAFLGPEMSSGGGQGGLSELTNWAQHFGDLGKAQMADFVLKSLTSLDEAMHSGFSGANSAHGERGLPASKVPVGGSETGGRKEGGKGSNSDGRWIDQSDRVEESGPGGGESWGFMFTEWLRWQAGMEQQAERERRRLQHSNETSSEGKEEEKGETAGGGAWKGWVDIFESGLREVAMHEVGHTLGLRHNFKASTAVEWSQLKNKTFTSIHGLSASVMDYLPPNFPSDRQPGQALDYFSPVLGAYDVWAIRYGYTHLEGEKTAQQHPWLLGFLEDLPGPDLIRQRRAAAAAAQLSSPGPSAPSASPSPSPSTEGAPSPSPVSEASANSDPEHKQTETARDVPPSAAGSELEGQKGGEEGKDEPTTSRRRRAEAQFWPFSSSRKSKSEGGGKQKKGESGGKGDNGGSRGKGDSPFSLLETDPNLPLHPLAFGTDEDGSSPVSPDSFNNVFDLSSDPLEFYLDQLRLIRILRPEMLKRSVLEGESFDRVADAEMEFTSQTFQAAAFISKFIGGVTMQKDPRPLSDSTLDLARKCCSGIVEAFNGHQGKGGKESVNGSSGNETVSAASAAVNGGGVNFGAALCLNLEPDCGTIERRIRRYRAASVLVGPVGRRSSSSLSFVSEKNGRLNLDQAAESQYEDPFFLPPPLEMVELSSQRRALKGIVGILLDDSARRLFSGPQMAPYLVERRGYCRGLSQACYGLGPTDIISLQLYVKKLSILVLLLQEGRASRLRTERLWRESAANSFDEDDDHEAAEWGMAVILETVGAALWQDWGDEPSGGGFDDETVPVYPHSLPEKEEVPWGAEMAAHTDGSVEESGGGTGKRDGSEGRRQGRRRELRGKRRSRRGEENRREPPPVEAALDDRQWTLQDFWVKLMIFLAGGGNALPDSFKEGSVAAAAELFRIQDIIEGLLMDPAVDPRPPAPADEYGHQYLGGRDGGNSRQRGGRQQPTPVTATQMRAVARLHLLLTEIRNFLLGKE</sequence>
<dbReference type="Gene3D" id="3.40.390.10">
    <property type="entry name" value="Collagenase (Catalytic Domain)"/>
    <property type="match status" value="1"/>
</dbReference>
<feature type="compositionally biased region" description="Low complexity" evidence="1">
    <location>
        <begin position="1070"/>
        <end position="1111"/>
    </location>
</feature>
<feature type="region of interest" description="Disordered" evidence="1">
    <location>
        <begin position="909"/>
        <end position="943"/>
    </location>
</feature>
<dbReference type="InterPro" id="IPR032534">
    <property type="entry name" value="EcxA_zinc-bd"/>
</dbReference>
<dbReference type="EMBL" id="CDMZ01005907">
    <property type="protein sequence ID" value="CEM55748.1"/>
    <property type="molecule type" value="Genomic_DNA"/>
</dbReference>
<dbReference type="InterPro" id="IPR033413">
    <property type="entry name" value="DUF5117"/>
</dbReference>
<evidence type="ECO:0000259" key="4">
    <source>
        <dbReference type="Pfam" id="PF17148"/>
    </source>
</evidence>
<feature type="region of interest" description="Disordered" evidence="1">
    <location>
        <begin position="179"/>
        <end position="206"/>
    </location>
</feature>
<accession>A0A0G4IF69</accession>